<organism evidence="4 5">
    <name type="scientific">Candidozyma auris</name>
    <name type="common">Yeast</name>
    <name type="synonym">Candida auris</name>
    <dbReference type="NCBI Taxonomy" id="498019"/>
    <lineage>
        <taxon>Eukaryota</taxon>
        <taxon>Fungi</taxon>
        <taxon>Dikarya</taxon>
        <taxon>Ascomycota</taxon>
        <taxon>Saccharomycotina</taxon>
        <taxon>Pichiomycetes</taxon>
        <taxon>Metschnikowiaceae</taxon>
        <taxon>Candidozyma</taxon>
    </lineage>
</organism>
<keyword evidence="3" id="KW-1133">Transmembrane helix</keyword>
<dbReference type="VEuPathDB" id="FungiDB:CJI97_001919"/>
<gene>
    <name evidence="4" type="ORF">QG37_05954</name>
</gene>
<dbReference type="InterPro" id="IPR007577">
    <property type="entry name" value="GlycoTrfase_DXD_sugar-bd_CS"/>
</dbReference>
<comment type="similarity">
    <text evidence="1">Belongs to the glycosyltransferase 32 family.</text>
</comment>
<feature type="transmembrane region" description="Helical" evidence="3">
    <location>
        <begin position="12"/>
        <end position="30"/>
    </location>
</feature>
<feature type="coiled-coil region" evidence="2">
    <location>
        <begin position="67"/>
        <end position="94"/>
    </location>
</feature>
<proteinExistence type="inferred from homology"/>
<protein>
    <recommendedName>
        <fullName evidence="6">Mannosyltransferase OCH1</fullName>
    </recommendedName>
</protein>
<reference evidence="5" key="1">
    <citation type="journal article" date="2015" name="BMC Genomics">
        <title>Draft genome of a commonly misdiagnosed multidrug resistant pathogen Candida auris.</title>
        <authorList>
            <person name="Chatterjee S."/>
            <person name="Alampalli S.V."/>
            <person name="Nageshan R.K."/>
            <person name="Chettiar S.T."/>
            <person name="Joshi S."/>
            <person name="Tatu U.S."/>
        </authorList>
    </citation>
    <scope>NUCLEOTIDE SEQUENCE [LARGE SCALE GENOMIC DNA]</scope>
    <source>
        <strain evidence="5">6684</strain>
    </source>
</reference>
<dbReference type="AlphaFoldDB" id="A0A0L0NTR9"/>
<dbReference type="Gene3D" id="3.90.550.20">
    <property type="match status" value="1"/>
</dbReference>
<evidence type="ECO:0000313" key="5">
    <source>
        <dbReference type="Proteomes" id="UP000037122"/>
    </source>
</evidence>
<dbReference type="VEuPathDB" id="FungiDB:CJJ07_004776"/>
<dbReference type="Proteomes" id="UP000037122">
    <property type="component" value="Unassembled WGS sequence"/>
</dbReference>
<dbReference type="EMBL" id="LGST01000041">
    <property type="protein sequence ID" value="KND97561.1"/>
    <property type="molecule type" value="Genomic_DNA"/>
</dbReference>
<dbReference type="VEuPathDB" id="FungiDB:CJI96_0004930"/>
<evidence type="ECO:0000256" key="3">
    <source>
        <dbReference type="SAM" id="Phobius"/>
    </source>
</evidence>
<dbReference type="PANTHER" id="PTHR31834">
    <property type="entry name" value="INITIATION-SPECIFIC ALPHA-1,6-MANNOSYLTRANSFERASE"/>
    <property type="match status" value="1"/>
</dbReference>
<comment type="caution">
    <text evidence="4">The sequence shown here is derived from an EMBL/GenBank/DDBJ whole genome shotgun (WGS) entry which is preliminary data.</text>
</comment>
<evidence type="ECO:0000313" key="4">
    <source>
        <dbReference type="EMBL" id="KND97561.1"/>
    </source>
</evidence>
<accession>A0A0L0NTR9</accession>
<dbReference type="GO" id="GO:0000009">
    <property type="term" value="F:alpha-1,6-mannosyltransferase activity"/>
    <property type="evidence" value="ECO:0007669"/>
    <property type="project" value="InterPro"/>
</dbReference>
<dbReference type="SUPFAM" id="SSF53448">
    <property type="entry name" value="Nucleotide-diphospho-sugar transferases"/>
    <property type="match status" value="1"/>
</dbReference>
<evidence type="ECO:0008006" key="6">
    <source>
        <dbReference type="Google" id="ProtNLM"/>
    </source>
</evidence>
<evidence type="ECO:0000256" key="2">
    <source>
        <dbReference type="SAM" id="Coils"/>
    </source>
</evidence>
<dbReference type="InterPro" id="IPR039367">
    <property type="entry name" value="Och1-like"/>
</dbReference>
<dbReference type="VEuPathDB" id="FungiDB:CJJ09_005462"/>
<dbReference type="VEuPathDB" id="FungiDB:QG37_05954"/>
<keyword evidence="3" id="KW-0472">Membrane</keyword>
<keyword evidence="3" id="KW-0812">Transmembrane</keyword>
<dbReference type="InterPro" id="IPR029044">
    <property type="entry name" value="Nucleotide-diphossugar_trans"/>
</dbReference>
<name>A0A0L0NTR9_CANAR</name>
<keyword evidence="2" id="KW-0175">Coiled coil</keyword>
<sequence>MKTRMTNRRRIVVAIVSLVVVIVVVTNFSVSRLRNLRLSNIDNLAGMLSLISSENSKKQDEFFKKLEKMQQQLYSKQEERLKNLERQNEYLIEQIKLMRTPPDTFSLREKLAFMVPYDPKTKFPAYVWQTWKHGLNDDRFDAVFKEGQAQWAVKNPGFVHELFNDDTTFATVKHLYQHAPEVVEAYKLMPEVILKMDFFKYLILFAKGGVYADVDTVPLQPVPNWIPENVSPKELGIIIAVCSDSKLANWRLDTVRRLEFGNFVIQSKPGHPILREIIALITENTLRLRRTLKDGEQLTLDGLPNQKSLAISKWTGSGIWTDTILEYLNDYVRLSIYQSVSWKDFHALEMPKLVSDILVLPIKSFASTVEVPKDGKISDPIAFVKHYLANIWKSG</sequence>
<dbReference type="GO" id="GO:0000136">
    <property type="term" value="C:mannan polymerase complex"/>
    <property type="evidence" value="ECO:0007669"/>
    <property type="project" value="TreeGrafter"/>
</dbReference>
<dbReference type="Pfam" id="PF04488">
    <property type="entry name" value="Gly_transf_sug"/>
    <property type="match status" value="1"/>
</dbReference>
<evidence type="ECO:0000256" key="1">
    <source>
        <dbReference type="ARBA" id="ARBA00009003"/>
    </source>
</evidence>
<dbReference type="GO" id="GO:0006487">
    <property type="term" value="P:protein N-linked glycosylation"/>
    <property type="evidence" value="ECO:0007669"/>
    <property type="project" value="TreeGrafter"/>
</dbReference>
<dbReference type="PANTHER" id="PTHR31834:SF11">
    <property type="entry name" value="GLYCOSYLTRANSFERASE HOC1-RELATED"/>
    <property type="match status" value="1"/>
</dbReference>
<dbReference type="VEuPathDB" id="FungiDB:B9J08_002374"/>